<gene>
    <name evidence="2" type="ORF">ACFFF8_07060</name>
</gene>
<keyword evidence="3" id="KW-1185">Reference proteome</keyword>
<evidence type="ECO:0000313" key="3">
    <source>
        <dbReference type="Proteomes" id="UP001589858"/>
    </source>
</evidence>
<organism evidence="2 3">
    <name type="scientific">Novosphingobium clariflavum</name>
    <dbReference type="NCBI Taxonomy" id="2029884"/>
    <lineage>
        <taxon>Bacteria</taxon>
        <taxon>Pseudomonadati</taxon>
        <taxon>Pseudomonadota</taxon>
        <taxon>Alphaproteobacteria</taxon>
        <taxon>Sphingomonadales</taxon>
        <taxon>Sphingomonadaceae</taxon>
        <taxon>Novosphingobium</taxon>
    </lineage>
</organism>
<accession>A0ABV6S535</accession>
<name>A0ABV6S535_9SPHN</name>
<dbReference type="RefSeq" id="WP_267219594.1">
    <property type="nucleotide sequence ID" value="NZ_JAPCWC010000004.1"/>
</dbReference>
<protein>
    <submittedName>
        <fullName evidence="2">UrcA family protein</fullName>
    </submittedName>
</protein>
<evidence type="ECO:0000313" key="2">
    <source>
        <dbReference type="EMBL" id="MFC0684349.1"/>
    </source>
</evidence>
<dbReference type="EMBL" id="JBHLTM010000027">
    <property type="protein sequence ID" value="MFC0684349.1"/>
    <property type="molecule type" value="Genomic_DNA"/>
</dbReference>
<evidence type="ECO:0000256" key="1">
    <source>
        <dbReference type="SAM" id="SignalP"/>
    </source>
</evidence>
<dbReference type="NCBIfam" id="TIGR04433">
    <property type="entry name" value="UrcA_uranyl"/>
    <property type="match status" value="1"/>
</dbReference>
<keyword evidence="1" id="KW-0732">Signal</keyword>
<reference evidence="2 3" key="1">
    <citation type="submission" date="2024-09" db="EMBL/GenBank/DDBJ databases">
        <authorList>
            <person name="Sun Q."/>
            <person name="Mori K."/>
        </authorList>
    </citation>
    <scope>NUCLEOTIDE SEQUENCE [LARGE SCALE GENOMIC DNA]</scope>
    <source>
        <strain evidence="2 3">CICC 11035S</strain>
    </source>
</reference>
<sequence length="109" mass="11425">MIKTTSIAAAAAALVLTGLTFSVAAPAQAKDVTVSYADLNLTTVEGQKTLARRLDAAARNACTYDQLSTGTRIRDPQAVACYKKARAQSQDHMAMAVERAGRARVAAAN</sequence>
<dbReference type="Proteomes" id="UP001589858">
    <property type="component" value="Unassembled WGS sequence"/>
</dbReference>
<feature type="chain" id="PRO_5046870139" evidence="1">
    <location>
        <begin position="30"/>
        <end position="109"/>
    </location>
</feature>
<comment type="caution">
    <text evidence="2">The sequence shown here is derived from an EMBL/GenBank/DDBJ whole genome shotgun (WGS) entry which is preliminary data.</text>
</comment>
<dbReference type="InterPro" id="IPR030972">
    <property type="entry name" value="UrcA_uranyl"/>
</dbReference>
<feature type="signal peptide" evidence="1">
    <location>
        <begin position="1"/>
        <end position="29"/>
    </location>
</feature>
<proteinExistence type="predicted"/>